<dbReference type="Gene3D" id="2.60.40.2840">
    <property type="match status" value="1"/>
</dbReference>
<protein>
    <recommendedName>
        <fullName evidence="2">SKICH domain-containing protein</fullName>
    </recommendedName>
</protein>
<keyword evidence="4" id="KW-1185">Reference proteome</keyword>
<dbReference type="InterPro" id="IPR041611">
    <property type="entry name" value="SKICH"/>
</dbReference>
<dbReference type="PANTHER" id="PTHR31915">
    <property type="entry name" value="SKICH DOMAIN-CONTAINING PROTEIN"/>
    <property type="match status" value="1"/>
</dbReference>
<dbReference type="EMBL" id="CAJDYZ010010865">
    <property type="protein sequence ID" value="CAD1478586.1"/>
    <property type="molecule type" value="Genomic_DNA"/>
</dbReference>
<dbReference type="Pfam" id="PF17751">
    <property type="entry name" value="SKICH"/>
    <property type="match status" value="1"/>
</dbReference>
<dbReference type="PANTHER" id="PTHR31915:SF6">
    <property type="entry name" value="SKICH DOMAIN-CONTAINING PROTEIN"/>
    <property type="match status" value="1"/>
</dbReference>
<evidence type="ECO:0000313" key="4">
    <source>
        <dbReference type="Proteomes" id="UP000752696"/>
    </source>
</evidence>
<dbReference type="Proteomes" id="UP000752696">
    <property type="component" value="Unassembled WGS sequence"/>
</dbReference>
<comment type="caution">
    <text evidence="3">The sequence shown here is derived from an EMBL/GenBank/DDBJ whole genome shotgun (WGS) entry which is preliminary data.</text>
</comment>
<organism evidence="3 4">
    <name type="scientific">Heterotrigona itama</name>
    <dbReference type="NCBI Taxonomy" id="395501"/>
    <lineage>
        <taxon>Eukaryota</taxon>
        <taxon>Metazoa</taxon>
        <taxon>Ecdysozoa</taxon>
        <taxon>Arthropoda</taxon>
        <taxon>Hexapoda</taxon>
        <taxon>Insecta</taxon>
        <taxon>Pterygota</taxon>
        <taxon>Neoptera</taxon>
        <taxon>Endopterygota</taxon>
        <taxon>Hymenoptera</taxon>
        <taxon>Apocrita</taxon>
        <taxon>Aculeata</taxon>
        <taxon>Apoidea</taxon>
        <taxon>Anthophila</taxon>
        <taxon>Apidae</taxon>
        <taxon>Heterotrigona</taxon>
    </lineage>
</organism>
<feature type="domain" description="SKICH" evidence="2">
    <location>
        <begin position="17"/>
        <end position="119"/>
    </location>
</feature>
<name>A0A6V7HEN3_9HYME</name>
<reference evidence="3" key="1">
    <citation type="submission" date="2020-07" db="EMBL/GenBank/DDBJ databases">
        <authorList>
            <person name="Nazaruddin N."/>
        </authorList>
    </citation>
    <scope>NUCLEOTIDE SEQUENCE</scope>
</reference>
<dbReference type="AlphaFoldDB" id="A0A6V7HEN3"/>
<feature type="non-terminal residue" evidence="3">
    <location>
        <position position="1"/>
    </location>
</feature>
<evidence type="ECO:0000259" key="2">
    <source>
        <dbReference type="Pfam" id="PF17751"/>
    </source>
</evidence>
<evidence type="ECO:0000313" key="3">
    <source>
        <dbReference type="EMBL" id="CAD1478586.1"/>
    </source>
</evidence>
<dbReference type="OrthoDB" id="10015001at2759"/>
<evidence type="ECO:0000256" key="1">
    <source>
        <dbReference type="ARBA" id="ARBA00023054"/>
    </source>
</evidence>
<gene>
    <name evidence="3" type="ORF">MHI_LOCUS804384</name>
</gene>
<accession>A0A6V7HEN3</accession>
<keyword evidence="1" id="KW-0175">Coiled coil</keyword>
<sequence>MYCCARGTFHCQYANEVKFDKLKTKYSIDEDIVVHYIIRDRIHTSTRDWIGIFPRGWSNLQQYLTFEFVVLSPKTSTLSNRSIMFLHTFHREASPNVDYQFVYVSKEIEILGASSYFRFIVTPNLRSFDRKSNMADCGVVNDGHPPSIVSPSTSNTGKLLGCSKSFDNIQSHRICRSFADNRNRTCRFCSKSASFTSNRIQFLLLHNEQLVARVGRLARDLELTEATVKSERMAQAVLTKRLQVYETFVADMFKCLHLTGTVKIMDKMGKEIVVQKVKPKGEADDKPPPVLEISLLNQSLELKGDSTTKINEAKEVPRVSNLSETVKNEEDKVSKDLAENFSVKIEPNESERNFEITLSVAKEQCQLDKRISMSTTGFREGSEKRDSYVTKAATGAVSQREDNTCNVTCKVEQPNCVEAKPEDAENVVNDDKKTIGKLDPVINFDLPKCCCDCHSNVSKTSNSIKKFDNDSVNEWVLQCECDVEVADRTYEMIDNYAGQQRNTVEAKKDGLSAILIKGRNTKFAVI</sequence>
<dbReference type="InterPro" id="IPR051002">
    <property type="entry name" value="UBA_autophagy_assoc_protein"/>
</dbReference>
<proteinExistence type="predicted"/>